<accession>A0A835YJL9</accession>
<evidence type="ECO:0000313" key="2">
    <source>
        <dbReference type="Proteomes" id="UP000664859"/>
    </source>
</evidence>
<gene>
    <name evidence="1" type="ORF">JKP88DRAFT_351689</name>
</gene>
<organism evidence="1 2">
    <name type="scientific">Tribonema minus</name>
    <dbReference type="NCBI Taxonomy" id="303371"/>
    <lineage>
        <taxon>Eukaryota</taxon>
        <taxon>Sar</taxon>
        <taxon>Stramenopiles</taxon>
        <taxon>Ochrophyta</taxon>
        <taxon>PX clade</taxon>
        <taxon>Xanthophyceae</taxon>
        <taxon>Tribonematales</taxon>
        <taxon>Tribonemataceae</taxon>
        <taxon>Tribonema</taxon>
    </lineage>
</organism>
<evidence type="ECO:0000313" key="1">
    <source>
        <dbReference type="EMBL" id="KAG5175057.1"/>
    </source>
</evidence>
<dbReference type="Proteomes" id="UP000664859">
    <property type="component" value="Unassembled WGS sequence"/>
</dbReference>
<dbReference type="AlphaFoldDB" id="A0A835YJL9"/>
<comment type="caution">
    <text evidence="1">The sequence shown here is derived from an EMBL/GenBank/DDBJ whole genome shotgun (WGS) entry which is preliminary data.</text>
</comment>
<keyword evidence="2" id="KW-1185">Reference proteome</keyword>
<reference evidence="1" key="1">
    <citation type="submission" date="2021-02" db="EMBL/GenBank/DDBJ databases">
        <title>First Annotated Genome of the Yellow-green Alga Tribonema minus.</title>
        <authorList>
            <person name="Mahan K.M."/>
        </authorList>
    </citation>
    <scope>NUCLEOTIDE SEQUENCE</scope>
    <source>
        <strain evidence="1">UTEX B ZZ1240</strain>
    </source>
</reference>
<name>A0A835YJL9_9STRA</name>
<dbReference type="EMBL" id="JAFCMP010000555">
    <property type="protein sequence ID" value="KAG5175057.1"/>
    <property type="molecule type" value="Genomic_DNA"/>
</dbReference>
<protein>
    <submittedName>
        <fullName evidence="1">Uncharacterized protein</fullName>
    </submittedName>
</protein>
<proteinExistence type="predicted"/>
<sequence length="447" mass="48944">MDGTSSPADYRAYVEDACAKRNKRIIRWYIAKVEAGTAHAEVVVADASPATASPPISTSNDFDLDDYGFGGKGSWFDIGELVRAKVKESNDVLIEGNRRLNEEAHFLGQRLQEEAYIWSRRVRGQGEQDIFPPRVQPPPIDAEFASKAYQIPETVFVRQTGRSAAAVRAAVEASQAKYFPYFERGAGGPGSLPTDLRNHTYYSFATYAQWRVFLADIKTPNAAAAYAQWRVFLADIKTPKAAAAFSAAVGAEALSTLFADVPLKRYDARKDGLGEALAGVRRLLDRFQSAGYIVGYKLQTDSIDAASFTDGAPCAFTLVVDLEAPLAAKIRLDYEGYKAPLIARIRLGYEGCKMMLPDLVADAVAEYLRAAAAAMLPDLVANAAAEYLRGCGAAMLPDLVANAVAEYLRGCGAVARFTSYYLDDAYRPRAEDYRPVQTLIEWTLEEQ</sequence>